<evidence type="ECO:0000313" key="3">
    <source>
        <dbReference type="Proteomes" id="UP001066276"/>
    </source>
</evidence>
<feature type="compositionally biased region" description="Basic and acidic residues" evidence="1">
    <location>
        <begin position="175"/>
        <end position="184"/>
    </location>
</feature>
<accession>A0AAV7R7M7</accession>
<reference evidence="2" key="1">
    <citation type="journal article" date="2022" name="bioRxiv">
        <title>Sequencing and chromosome-scale assembly of the giantPleurodeles waltlgenome.</title>
        <authorList>
            <person name="Brown T."/>
            <person name="Elewa A."/>
            <person name="Iarovenko S."/>
            <person name="Subramanian E."/>
            <person name="Araus A.J."/>
            <person name="Petzold A."/>
            <person name="Susuki M."/>
            <person name="Suzuki K.-i.T."/>
            <person name="Hayashi T."/>
            <person name="Toyoda A."/>
            <person name="Oliveira C."/>
            <person name="Osipova E."/>
            <person name="Leigh N.D."/>
            <person name="Simon A."/>
            <person name="Yun M.H."/>
        </authorList>
    </citation>
    <scope>NUCLEOTIDE SEQUENCE</scope>
    <source>
        <strain evidence="2">20211129_DDA</strain>
        <tissue evidence="2">Liver</tissue>
    </source>
</reference>
<protein>
    <submittedName>
        <fullName evidence="2">Uncharacterized protein</fullName>
    </submittedName>
</protein>
<gene>
    <name evidence="2" type="ORF">NDU88_001346</name>
</gene>
<sequence>MAGVHRLHQRVAPLTTCGCRGDAVSSAPRGSSGSRLPTEGVAEGRGAGRCHPVSSTWSSGGQRSRKARAAGVPEPTRRLEAARKAPGSRAQGAWKPRGEAGVLLSPGGGSARAAAGAGWAAQEACQAPGVWLHIRGLSAAGTHMSKVFRLPPTALAALRRRPGKQKTHSPKPKHGREGGRRDTRQAAGQARSASAMRALPLPVPYPGAEGPVRL</sequence>
<feature type="compositionally biased region" description="Low complexity" evidence="1">
    <location>
        <begin position="185"/>
        <end position="198"/>
    </location>
</feature>
<dbReference type="AlphaFoldDB" id="A0AAV7R7M7"/>
<feature type="region of interest" description="Disordered" evidence="1">
    <location>
        <begin position="17"/>
        <end position="113"/>
    </location>
</feature>
<evidence type="ECO:0000313" key="2">
    <source>
        <dbReference type="EMBL" id="KAJ1148516.1"/>
    </source>
</evidence>
<feature type="compositionally biased region" description="Basic residues" evidence="1">
    <location>
        <begin position="158"/>
        <end position="174"/>
    </location>
</feature>
<proteinExistence type="predicted"/>
<feature type="compositionally biased region" description="Polar residues" evidence="1">
    <location>
        <begin position="53"/>
        <end position="62"/>
    </location>
</feature>
<feature type="region of interest" description="Disordered" evidence="1">
    <location>
        <begin position="158"/>
        <end position="214"/>
    </location>
</feature>
<evidence type="ECO:0000256" key="1">
    <source>
        <dbReference type="SAM" id="MobiDB-lite"/>
    </source>
</evidence>
<dbReference type="Proteomes" id="UP001066276">
    <property type="component" value="Chromosome 5"/>
</dbReference>
<keyword evidence="3" id="KW-1185">Reference proteome</keyword>
<comment type="caution">
    <text evidence="2">The sequence shown here is derived from an EMBL/GenBank/DDBJ whole genome shotgun (WGS) entry which is preliminary data.</text>
</comment>
<name>A0AAV7R7M7_PLEWA</name>
<dbReference type="EMBL" id="JANPWB010000009">
    <property type="protein sequence ID" value="KAJ1148516.1"/>
    <property type="molecule type" value="Genomic_DNA"/>
</dbReference>
<organism evidence="2 3">
    <name type="scientific">Pleurodeles waltl</name>
    <name type="common">Iberian ribbed newt</name>
    <dbReference type="NCBI Taxonomy" id="8319"/>
    <lineage>
        <taxon>Eukaryota</taxon>
        <taxon>Metazoa</taxon>
        <taxon>Chordata</taxon>
        <taxon>Craniata</taxon>
        <taxon>Vertebrata</taxon>
        <taxon>Euteleostomi</taxon>
        <taxon>Amphibia</taxon>
        <taxon>Batrachia</taxon>
        <taxon>Caudata</taxon>
        <taxon>Salamandroidea</taxon>
        <taxon>Salamandridae</taxon>
        <taxon>Pleurodelinae</taxon>
        <taxon>Pleurodeles</taxon>
    </lineage>
</organism>